<name>A0A6G1DI22_9ORYZ</name>
<reference evidence="1 2" key="1">
    <citation type="submission" date="2019-11" db="EMBL/GenBank/DDBJ databases">
        <title>Whole genome sequence of Oryza granulata.</title>
        <authorList>
            <person name="Li W."/>
        </authorList>
    </citation>
    <scope>NUCLEOTIDE SEQUENCE [LARGE SCALE GENOMIC DNA]</scope>
    <source>
        <strain evidence="2">cv. Menghai</strain>
        <tissue evidence="1">Leaf</tissue>
    </source>
</reference>
<dbReference type="GO" id="GO:0050734">
    <property type="term" value="F:hydroxycinnamoyltransferase activity"/>
    <property type="evidence" value="ECO:0007669"/>
    <property type="project" value="UniProtKB-ARBA"/>
</dbReference>
<dbReference type="AlphaFoldDB" id="A0A6G1DI22"/>
<proteinExistence type="predicted"/>
<comment type="caution">
    <text evidence="1">The sequence shown here is derived from an EMBL/GenBank/DDBJ whole genome shotgun (WGS) entry which is preliminary data.</text>
</comment>
<gene>
    <name evidence="1" type="ORF">E2562_013200</name>
</gene>
<dbReference type="Proteomes" id="UP000479710">
    <property type="component" value="Unassembled WGS sequence"/>
</dbReference>
<dbReference type="EMBL" id="SPHZ02000006">
    <property type="protein sequence ID" value="KAF0912248.1"/>
    <property type="molecule type" value="Genomic_DNA"/>
</dbReference>
<dbReference type="Gene3D" id="3.30.559.10">
    <property type="entry name" value="Chloramphenicol acetyltransferase-like domain"/>
    <property type="match status" value="1"/>
</dbReference>
<protein>
    <submittedName>
        <fullName evidence="1">Uncharacterized protein</fullName>
    </submittedName>
</protein>
<evidence type="ECO:0000313" key="2">
    <source>
        <dbReference type="Proteomes" id="UP000479710"/>
    </source>
</evidence>
<keyword evidence="2" id="KW-1185">Reference proteome</keyword>
<evidence type="ECO:0000313" key="1">
    <source>
        <dbReference type="EMBL" id="KAF0912248.1"/>
    </source>
</evidence>
<dbReference type="OrthoDB" id="10515071at2759"/>
<dbReference type="InterPro" id="IPR023213">
    <property type="entry name" value="CAT-like_dom_sf"/>
</dbReference>
<accession>A0A6G1DI22</accession>
<organism evidence="1 2">
    <name type="scientific">Oryza meyeriana var. granulata</name>
    <dbReference type="NCBI Taxonomy" id="110450"/>
    <lineage>
        <taxon>Eukaryota</taxon>
        <taxon>Viridiplantae</taxon>
        <taxon>Streptophyta</taxon>
        <taxon>Embryophyta</taxon>
        <taxon>Tracheophyta</taxon>
        <taxon>Spermatophyta</taxon>
        <taxon>Magnoliopsida</taxon>
        <taxon>Liliopsida</taxon>
        <taxon>Poales</taxon>
        <taxon>Poaceae</taxon>
        <taxon>BOP clade</taxon>
        <taxon>Oryzoideae</taxon>
        <taxon>Oryzeae</taxon>
        <taxon>Oryzinae</taxon>
        <taxon>Oryza</taxon>
        <taxon>Oryza meyeriana</taxon>
    </lineage>
</organism>
<dbReference type="SUPFAM" id="SSF52777">
    <property type="entry name" value="CoA-dependent acyltransferases"/>
    <property type="match status" value="1"/>
</dbReference>
<sequence length="173" mass="19575">MEDEEKHVDEDVEYQPDQDILDENEVCTFNSEKKGYPARRDEVWIATHLRRNGEPIPEAASTVKELKEVAENHPELKQTILEGDLFASVCGEKEPRDVDKKGLATIADEVKQLAQRARDNSPKPEDYEKFVVSTVENRVAPGADGQFDVGSFMSATLSCDHRPRKSKFSDVLR</sequence>